<comment type="cofactor">
    <cofactor evidence="1">
        <name>Mg(2+)</name>
        <dbReference type="ChEBI" id="CHEBI:18420"/>
    </cofactor>
</comment>
<dbReference type="Gene3D" id="3.90.79.10">
    <property type="entry name" value="Nucleoside Triphosphate Pyrophosphohydrolase"/>
    <property type="match status" value="1"/>
</dbReference>
<evidence type="ECO:0000256" key="1">
    <source>
        <dbReference type="ARBA" id="ARBA00001946"/>
    </source>
</evidence>
<name>A0A7W6QCM9_9HYPH</name>
<reference evidence="5 6" key="1">
    <citation type="submission" date="2020-08" db="EMBL/GenBank/DDBJ databases">
        <title>Genomic Encyclopedia of Type Strains, Phase IV (KMG-V): Genome sequencing to study the core and pangenomes of soil and plant-associated prokaryotes.</title>
        <authorList>
            <person name="Whitman W."/>
        </authorList>
    </citation>
    <scope>NUCLEOTIDE SEQUENCE [LARGE SCALE GENOMIC DNA]</scope>
    <source>
        <strain evidence="5 6">SEMIA 4074</strain>
    </source>
</reference>
<comment type="similarity">
    <text evidence="3">Belongs to the Nudix hydrolase family.</text>
</comment>
<dbReference type="InterPro" id="IPR020084">
    <property type="entry name" value="NUDIX_hydrolase_CS"/>
</dbReference>
<evidence type="ECO:0000313" key="5">
    <source>
        <dbReference type="EMBL" id="MBB4195085.1"/>
    </source>
</evidence>
<organism evidence="5 6">
    <name type="scientific">Rhizobium aethiopicum</name>
    <dbReference type="NCBI Taxonomy" id="1138170"/>
    <lineage>
        <taxon>Bacteria</taxon>
        <taxon>Pseudomonadati</taxon>
        <taxon>Pseudomonadota</taxon>
        <taxon>Alphaproteobacteria</taxon>
        <taxon>Hyphomicrobiales</taxon>
        <taxon>Rhizobiaceae</taxon>
        <taxon>Rhizobium/Agrobacterium group</taxon>
        <taxon>Rhizobium</taxon>
    </lineage>
</organism>
<feature type="domain" description="Nudix hydrolase" evidence="4">
    <location>
        <begin position="8"/>
        <end position="137"/>
    </location>
</feature>
<dbReference type="PRINTS" id="PR00502">
    <property type="entry name" value="NUDIXFAMILY"/>
</dbReference>
<dbReference type="InterPro" id="IPR020476">
    <property type="entry name" value="Nudix_hydrolase"/>
</dbReference>
<dbReference type="PROSITE" id="PS00893">
    <property type="entry name" value="NUDIX_BOX"/>
    <property type="match status" value="1"/>
</dbReference>
<keyword evidence="2 3" id="KW-0378">Hydrolase</keyword>
<keyword evidence="6" id="KW-1185">Reference proteome</keyword>
<dbReference type="GO" id="GO:0035539">
    <property type="term" value="F:8-oxo-7,8-dihydrodeoxyguanosine triphosphate pyrophosphatase activity"/>
    <property type="evidence" value="ECO:0007669"/>
    <property type="project" value="UniProtKB-EC"/>
</dbReference>
<protein>
    <submittedName>
        <fullName evidence="5">8-oxo-dGTP diphosphatase</fullName>
        <ecNumber evidence="5">3.6.1.55</ecNumber>
    </submittedName>
</protein>
<dbReference type="InterPro" id="IPR000086">
    <property type="entry name" value="NUDIX_hydrolase_dom"/>
</dbReference>
<evidence type="ECO:0000313" key="6">
    <source>
        <dbReference type="Proteomes" id="UP000524492"/>
    </source>
</evidence>
<accession>A0A7W6QCM9</accession>
<dbReference type="AlphaFoldDB" id="A0A7W6QCM9"/>
<evidence type="ECO:0000259" key="4">
    <source>
        <dbReference type="PROSITE" id="PS51462"/>
    </source>
</evidence>
<evidence type="ECO:0000256" key="3">
    <source>
        <dbReference type="RuleBase" id="RU003476"/>
    </source>
</evidence>
<proteinExistence type="inferred from homology"/>
<dbReference type="EC" id="3.6.1.55" evidence="5"/>
<evidence type="ECO:0000256" key="2">
    <source>
        <dbReference type="ARBA" id="ARBA00022801"/>
    </source>
</evidence>
<gene>
    <name evidence="5" type="ORF">GGD53_005272</name>
</gene>
<dbReference type="PANTHER" id="PTHR43046">
    <property type="entry name" value="GDP-MANNOSE MANNOSYL HYDROLASE"/>
    <property type="match status" value="1"/>
</dbReference>
<dbReference type="Pfam" id="PF00293">
    <property type="entry name" value="NUDIX"/>
    <property type="match status" value="1"/>
</dbReference>
<dbReference type="PANTHER" id="PTHR43046:SF16">
    <property type="entry name" value="ADP-RIBOSE PYROPHOSPHATASE YJHB-RELATED"/>
    <property type="match status" value="1"/>
</dbReference>
<sequence length="149" mass="16405">MGRPGVDFPGLGVGLVILRQSRILLYKRMRPPEAGYWNIVGGKVDHMEPAEEAARREAEEETGLTIGRIERIGMTEQIIDADRQHWISILYLARDVDGEPQLTEPDKLSDFGWFPLTDLPEPLSAFTKAAIAALPPAEPAQLSARSAAS</sequence>
<dbReference type="SUPFAM" id="SSF55811">
    <property type="entry name" value="Nudix"/>
    <property type="match status" value="1"/>
</dbReference>
<dbReference type="RefSeq" id="WP_184459569.1">
    <property type="nucleotide sequence ID" value="NZ_JACIFV010000025.1"/>
</dbReference>
<dbReference type="Proteomes" id="UP000524492">
    <property type="component" value="Unassembled WGS sequence"/>
</dbReference>
<comment type="caution">
    <text evidence="5">The sequence shown here is derived from an EMBL/GenBank/DDBJ whole genome shotgun (WGS) entry which is preliminary data.</text>
</comment>
<dbReference type="EMBL" id="JACIFV010000025">
    <property type="protein sequence ID" value="MBB4195085.1"/>
    <property type="molecule type" value="Genomic_DNA"/>
</dbReference>
<dbReference type="PROSITE" id="PS51462">
    <property type="entry name" value="NUDIX"/>
    <property type="match status" value="1"/>
</dbReference>
<dbReference type="InterPro" id="IPR015797">
    <property type="entry name" value="NUDIX_hydrolase-like_dom_sf"/>
</dbReference>